<dbReference type="InterPro" id="IPR001138">
    <property type="entry name" value="Zn2Cys6_DnaBD"/>
</dbReference>
<feature type="region of interest" description="Disordered" evidence="7">
    <location>
        <begin position="832"/>
        <end position="866"/>
    </location>
</feature>
<keyword evidence="2" id="KW-0862">Zinc</keyword>
<dbReference type="PANTHER" id="PTHR47660:SF2">
    <property type="entry name" value="TRANSCRIPTION FACTOR WITH C2H2 AND ZN(2)-CYS(6) DNA BINDING DOMAIN (EUROFUNG)"/>
    <property type="match status" value="1"/>
</dbReference>
<feature type="compositionally biased region" description="Polar residues" evidence="7">
    <location>
        <begin position="202"/>
        <end position="211"/>
    </location>
</feature>
<evidence type="ECO:0000259" key="9">
    <source>
        <dbReference type="PROSITE" id="PS50157"/>
    </source>
</evidence>
<feature type="compositionally biased region" description="Basic and acidic residues" evidence="7">
    <location>
        <begin position="212"/>
        <end position="228"/>
    </location>
</feature>
<feature type="compositionally biased region" description="Low complexity" evidence="7">
    <location>
        <begin position="279"/>
        <end position="290"/>
    </location>
</feature>
<keyword evidence="11" id="KW-1185">Reference proteome</keyword>
<evidence type="ECO:0000313" key="10">
    <source>
        <dbReference type="EMBL" id="KAF2758171.1"/>
    </source>
</evidence>
<keyword evidence="3" id="KW-0805">Transcription regulation</keyword>
<evidence type="ECO:0000256" key="7">
    <source>
        <dbReference type="SAM" id="MobiDB-lite"/>
    </source>
</evidence>
<keyword evidence="6" id="KW-0863">Zinc-finger</keyword>
<evidence type="ECO:0000256" key="6">
    <source>
        <dbReference type="PROSITE-ProRule" id="PRU00042"/>
    </source>
</evidence>
<dbReference type="InterPro" id="IPR013087">
    <property type="entry name" value="Znf_C2H2_type"/>
</dbReference>
<feature type="region of interest" description="Disordered" evidence="7">
    <location>
        <begin position="159"/>
        <end position="228"/>
    </location>
</feature>
<feature type="domain" description="Zn(2)-C6 fungal-type" evidence="8">
    <location>
        <begin position="130"/>
        <end position="159"/>
    </location>
</feature>
<dbReference type="PANTHER" id="PTHR47660">
    <property type="entry name" value="TRANSCRIPTION FACTOR WITH C2H2 AND ZN(2)-CYS(6) DNA BINDING DOMAIN (EUROFUNG)-RELATED-RELATED"/>
    <property type="match status" value="1"/>
</dbReference>
<feature type="domain" description="C2H2-type" evidence="9">
    <location>
        <begin position="53"/>
        <end position="80"/>
    </location>
</feature>
<dbReference type="GeneID" id="54482272"/>
<evidence type="ECO:0000256" key="2">
    <source>
        <dbReference type="ARBA" id="ARBA00022833"/>
    </source>
</evidence>
<proteinExistence type="predicted"/>
<dbReference type="RefSeq" id="XP_033600622.1">
    <property type="nucleotide sequence ID" value="XM_033741218.1"/>
</dbReference>
<dbReference type="InterPro" id="IPR036236">
    <property type="entry name" value="Znf_C2H2_sf"/>
</dbReference>
<reference evidence="10" key="1">
    <citation type="journal article" date="2020" name="Stud. Mycol.">
        <title>101 Dothideomycetes genomes: a test case for predicting lifestyles and emergence of pathogens.</title>
        <authorList>
            <person name="Haridas S."/>
            <person name="Albert R."/>
            <person name="Binder M."/>
            <person name="Bloem J."/>
            <person name="Labutti K."/>
            <person name="Salamov A."/>
            <person name="Andreopoulos B."/>
            <person name="Baker S."/>
            <person name="Barry K."/>
            <person name="Bills G."/>
            <person name="Bluhm B."/>
            <person name="Cannon C."/>
            <person name="Castanera R."/>
            <person name="Culley D."/>
            <person name="Daum C."/>
            <person name="Ezra D."/>
            <person name="Gonzalez J."/>
            <person name="Henrissat B."/>
            <person name="Kuo A."/>
            <person name="Liang C."/>
            <person name="Lipzen A."/>
            <person name="Lutzoni F."/>
            <person name="Magnuson J."/>
            <person name="Mondo S."/>
            <person name="Nolan M."/>
            <person name="Ohm R."/>
            <person name="Pangilinan J."/>
            <person name="Park H.-J."/>
            <person name="Ramirez L."/>
            <person name="Alfaro M."/>
            <person name="Sun H."/>
            <person name="Tritt A."/>
            <person name="Yoshinaga Y."/>
            <person name="Zwiers L.-H."/>
            <person name="Turgeon B."/>
            <person name="Goodwin S."/>
            <person name="Spatafora J."/>
            <person name="Crous P."/>
            <person name="Grigoriev I."/>
        </authorList>
    </citation>
    <scope>NUCLEOTIDE SEQUENCE</scope>
    <source>
        <strain evidence="10">CBS 121739</strain>
    </source>
</reference>
<dbReference type="PROSITE" id="PS50048">
    <property type="entry name" value="ZN2_CY6_FUNGAL_2"/>
    <property type="match status" value="1"/>
</dbReference>
<keyword evidence="5" id="KW-0539">Nucleus</keyword>
<name>A0A6A6WAM8_9PEZI</name>
<protein>
    <recommendedName>
        <fullName evidence="12">Transcription factor Cmr1</fullName>
    </recommendedName>
</protein>
<dbReference type="EMBL" id="ML996572">
    <property type="protein sequence ID" value="KAF2758171.1"/>
    <property type="molecule type" value="Genomic_DNA"/>
</dbReference>
<dbReference type="Gene3D" id="3.30.160.60">
    <property type="entry name" value="Classic Zinc Finger"/>
    <property type="match status" value="2"/>
</dbReference>
<feature type="region of interest" description="Disordered" evidence="7">
    <location>
        <begin position="257"/>
        <end position="290"/>
    </location>
</feature>
<dbReference type="Pfam" id="PF00172">
    <property type="entry name" value="Zn_clus"/>
    <property type="match status" value="1"/>
</dbReference>
<dbReference type="GO" id="GO:0008270">
    <property type="term" value="F:zinc ion binding"/>
    <property type="evidence" value="ECO:0007669"/>
    <property type="project" value="UniProtKB-KW"/>
</dbReference>
<dbReference type="SUPFAM" id="SSF57701">
    <property type="entry name" value="Zn2/Cys6 DNA-binding domain"/>
    <property type="match status" value="1"/>
</dbReference>
<evidence type="ECO:0000256" key="4">
    <source>
        <dbReference type="ARBA" id="ARBA00023163"/>
    </source>
</evidence>
<evidence type="ECO:0000256" key="5">
    <source>
        <dbReference type="ARBA" id="ARBA00023242"/>
    </source>
</evidence>
<dbReference type="Gene3D" id="4.10.240.10">
    <property type="entry name" value="Zn(2)-C6 fungal-type DNA-binding domain"/>
    <property type="match status" value="1"/>
</dbReference>
<dbReference type="GO" id="GO:0000981">
    <property type="term" value="F:DNA-binding transcription factor activity, RNA polymerase II-specific"/>
    <property type="evidence" value="ECO:0007669"/>
    <property type="project" value="InterPro"/>
</dbReference>
<dbReference type="SUPFAM" id="SSF57667">
    <property type="entry name" value="beta-beta-alpha zinc fingers"/>
    <property type="match status" value="1"/>
</dbReference>
<dbReference type="InterPro" id="IPR036864">
    <property type="entry name" value="Zn2-C6_fun-type_DNA-bd_sf"/>
</dbReference>
<gene>
    <name evidence="10" type="ORF">EJ05DRAFT_379744</name>
</gene>
<accession>A0A6A6WAM8</accession>
<evidence type="ECO:0000256" key="1">
    <source>
        <dbReference type="ARBA" id="ARBA00022723"/>
    </source>
</evidence>
<evidence type="ECO:0000313" key="11">
    <source>
        <dbReference type="Proteomes" id="UP000799437"/>
    </source>
</evidence>
<evidence type="ECO:0000256" key="3">
    <source>
        <dbReference type="ARBA" id="ARBA00023015"/>
    </source>
</evidence>
<dbReference type="PROSITE" id="PS00463">
    <property type="entry name" value="ZN2_CY6_FUNGAL_1"/>
    <property type="match status" value="1"/>
</dbReference>
<dbReference type="PROSITE" id="PS50157">
    <property type="entry name" value="ZINC_FINGER_C2H2_2"/>
    <property type="match status" value="2"/>
</dbReference>
<sequence length="946" mass="106278">MCMFAPLDVIRYLSTFKLGRTHQGQAIKTHETTQTLPFSNNLFFTIDVSTIMRWCTYCGKPFTRDEHLERHILTHSEIKPYKCCYCHMSFARRDLLQRHYTVHGKDHNNQEVLPPNNGMIVKSAGRTPKACTNCAKTKTKCDNKFPCSRCKSRNQVCEMRPNRRASKQTAVQVETHQKEISTCGKAATEGLSPQDRSSSSSPTRCENQEQQDTSKKTLAHEKLSVRDSQRALSGQTMFGDHAPATSSHEIMVSELLSPAPEPNDFGNENRYDGSLLQAGSSGSNPDRSNSSAFFMDWSQLQMNGAYTSELMNPGDMDFGINFLNTETTDEMLDVNPHFSHAIPTPLHTPRMEHSFASDIDMSCSTNTAHSVFFASRPIPSPRQPSVCDSYDSGVSGFTPVGPAQDLEWTMCRYTPPLPSHAVPKTLQASLNRLSASLQNHEVWSNWQPAWDEEGAASDDRIVIVPLHESTRDKLLAITQAFLHKAFETHRNGFSGPIAEMSSMPILRAALIFIIQAAWSGDKWQTDVAMSRRGMYLAMLGHSGMLSEAPTQSQALSHNLQSTVLEESWKDWVKQEGRSRLIYSWVMVDQDLALFHNSAPLLNVSDFEIPMPDSDQLWHAKSAQEWSTIMLERSKGAHTHTRPSSLRTLLGRFLDNDLVAQSLALTPLQLRLLLHPLQSSVCSYTQLSMCCSDPLHLDVPATTSTLDQFKEVQTLLQRWYKLAKSYLDRNRLCTIMQVNLIMFHLISLNAVTNFAEIEKLARREGFDGTYQQVLWLHKRCITNVEEAIFHAGQVLRLVRNMARSIRPPWWSGAIYRVALILWTDALRHNDSTSSPSFNDNNDLQGNLGASNGSLSRQPERLRSNNRLSTNKPSIDIAVDALPADHPLIIQYTTKKEGTPVLTSTDGSPVAMNNAFVVLSHCIDVLDQGIPTLFSDGIRIKLERLTRD</sequence>
<evidence type="ECO:0000259" key="8">
    <source>
        <dbReference type="PROSITE" id="PS50048"/>
    </source>
</evidence>
<keyword evidence="4" id="KW-0804">Transcription</keyword>
<dbReference type="Proteomes" id="UP000799437">
    <property type="component" value="Unassembled WGS sequence"/>
</dbReference>
<dbReference type="OrthoDB" id="40579at2759"/>
<feature type="domain" description="C2H2-type" evidence="9">
    <location>
        <begin position="81"/>
        <end position="108"/>
    </location>
</feature>
<dbReference type="SMART" id="SM00066">
    <property type="entry name" value="GAL4"/>
    <property type="match status" value="1"/>
</dbReference>
<feature type="compositionally biased region" description="Polar residues" evidence="7">
    <location>
        <begin position="832"/>
        <end position="855"/>
    </location>
</feature>
<dbReference type="SMART" id="SM00355">
    <property type="entry name" value="ZnF_C2H2"/>
    <property type="match status" value="2"/>
</dbReference>
<dbReference type="AlphaFoldDB" id="A0A6A6WAM8"/>
<dbReference type="PROSITE" id="PS00028">
    <property type="entry name" value="ZINC_FINGER_C2H2_1"/>
    <property type="match status" value="2"/>
</dbReference>
<keyword evidence="1" id="KW-0479">Metal-binding</keyword>
<organism evidence="10 11">
    <name type="scientific">Pseudovirgaria hyperparasitica</name>
    <dbReference type="NCBI Taxonomy" id="470096"/>
    <lineage>
        <taxon>Eukaryota</taxon>
        <taxon>Fungi</taxon>
        <taxon>Dikarya</taxon>
        <taxon>Ascomycota</taxon>
        <taxon>Pezizomycotina</taxon>
        <taxon>Dothideomycetes</taxon>
        <taxon>Dothideomycetes incertae sedis</taxon>
        <taxon>Acrospermales</taxon>
        <taxon>Acrospermaceae</taxon>
        <taxon>Pseudovirgaria</taxon>
    </lineage>
</organism>
<evidence type="ECO:0008006" key="12">
    <source>
        <dbReference type="Google" id="ProtNLM"/>
    </source>
</evidence>
<dbReference type="CDD" id="cd00067">
    <property type="entry name" value="GAL4"/>
    <property type="match status" value="1"/>
</dbReference>
<dbReference type="Pfam" id="PF00096">
    <property type="entry name" value="zf-C2H2"/>
    <property type="match status" value="2"/>
</dbReference>